<gene>
    <name evidence="1" type="ORF">EZS28_041882</name>
</gene>
<dbReference type="EMBL" id="SNRW01023987">
    <property type="protein sequence ID" value="KAA6362591.1"/>
    <property type="molecule type" value="Genomic_DNA"/>
</dbReference>
<feature type="non-terminal residue" evidence="1">
    <location>
        <position position="1"/>
    </location>
</feature>
<accession>A0A5J4TY75</accession>
<comment type="caution">
    <text evidence="1">The sequence shown here is derived from an EMBL/GenBank/DDBJ whole genome shotgun (WGS) entry which is preliminary data.</text>
</comment>
<proteinExistence type="predicted"/>
<dbReference type="AlphaFoldDB" id="A0A5J4TY75"/>
<sequence length="28" mass="3191">PPHRQYCLGDGTGNHFIVNAIQIINKQR</sequence>
<reference evidence="1 2" key="1">
    <citation type="submission" date="2019-03" db="EMBL/GenBank/DDBJ databases">
        <title>Single cell metagenomics reveals metabolic interactions within the superorganism composed of flagellate Streblomastix strix and complex community of Bacteroidetes bacteria on its surface.</title>
        <authorList>
            <person name="Treitli S.C."/>
            <person name="Kolisko M."/>
            <person name="Husnik F."/>
            <person name="Keeling P."/>
            <person name="Hampl V."/>
        </authorList>
    </citation>
    <scope>NUCLEOTIDE SEQUENCE [LARGE SCALE GENOMIC DNA]</scope>
    <source>
        <strain evidence="1">ST1C</strain>
    </source>
</reference>
<name>A0A5J4TY75_9EUKA</name>
<organism evidence="1 2">
    <name type="scientific">Streblomastix strix</name>
    <dbReference type="NCBI Taxonomy" id="222440"/>
    <lineage>
        <taxon>Eukaryota</taxon>
        <taxon>Metamonada</taxon>
        <taxon>Preaxostyla</taxon>
        <taxon>Oxymonadida</taxon>
        <taxon>Streblomastigidae</taxon>
        <taxon>Streblomastix</taxon>
    </lineage>
</organism>
<evidence type="ECO:0000313" key="2">
    <source>
        <dbReference type="Proteomes" id="UP000324800"/>
    </source>
</evidence>
<dbReference type="Proteomes" id="UP000324800">
    <property type="component" value="Unassembled WGS sequence"/>
</dbReference>
<protein>
    <submittedName>
        <fullName evidence="1">Uncharacterized protein</fullName>
    </submittedName>
</protein>
<evidence type="ECO:0000313" key="1">
    <source>
        <dbReference type="EMBL" id="KAA6362591.1"/>
    </source>
</evidence>